<reference evidence="2 3" key="1">
    <citation type="submission" date="2017-04" db="EMBL/GenBank/DDBJ databases">
        <title>Novel microbial lineages endemic to geothermal iron-oxide mats fill important gaps in the evolutionary history of Archaea.</title>
        <authorList>
            <person name="Jay Z.J."/>
            <person name="Beam J.P."/>
            <person name="Dlakic M."/>
            <person name="Rusch D.B."/>
            <person name="Kozubal M.A."/>
            <person name="Inskeep W.P."/>
        </authorList>
    </citation>
    <scope>NUCLEOTIDE SEQUENCE [LARGE SCALE GENOMIC DNA]</scope>
    <source>
        <strain evidence="2">ECH_B_2</strain>
    </source>
</reference>
<name>A0A2R6B7Y7_9ARCH</name>
<dbReference type="Proteomes" id="UP000241284">
    <property type="component" value="Unassembled WGS sequence"/>
</dbReference>
<keyword evidence="1" id="KW-0472">Membrane</keyword>
<dbReference type="EMBL" id="NEXH01000019">
    <property type="protein sequence ID" value="PSN94723.1"/>
    <property type="molecule type" value="Genomic_DNA"/>
</dbReference>
<sequence length="107" mass="11519">MRRGIKTFLNTLLVVALLLSADAAVSLATRESLIPHISLYSFIEGAILMAAAGLVDLGDSALEAAIRRGLFRTGEEWSYKKYSSGTTKVVMLLSGVTLFVLSIIMVL</sequence>
<feature type="transmembrane region" description="Helical" evidence="1">
    <location>
        <begin position="89"/>
        <end position="106"/>
    </location>
</feature>
<proteinExistence type="predicted"/>
<keyword evidence="1" id="KW-0812">Transmembrane</keyword>
<dbReference type="AlphaFoldDB" id="A0A2R6B7Y7"/>
<evidence type="ECO:0000313" key="3">
    <source>
        <dbReference type="Proteomes" id="UP000241284"/>
    </source>
</evidence>
<evidence type="ECO:0000256" key="1">
    <source>
        <dbReference type="SAM" id="Phobius"/>
    </source>
</evidence>
<keyword evidence="1" id="KW-1133">Transmembrane helix</keyword>
<protein>
    <submittedName>
        <fullName evidence="2">Uncharacterized protein</fullName>
    </submittedName>
</protein>
<evidence type="ECO:0000313" key="2">
    <source>
        <dbReference type="EMBL" id="PSN94723.1"/>
    </source>
</evidence>
<comment type="caution">
    <text evidence="2">The sequence shown here is derived from an EMBL/GenBank/DDBJ whole genome shotgun (WGS) entry which is preliminary data.</text>
</comment>
<organism evidence="2 3">
    <name type="scientific">Candidatus Marsarchaeota G2 archaeon ECH_B_2</name>
    <dbReference type="NCBI Taxonomy" id="1978160"/>
    <lineage>
        <taxon>Archaea</taxon>
        <taxon>Candidatus Marsarchaeota</taxon>
        <taxon>Candidatus Marsarchaeota group 2</taxon>
    </lineage>
</organism>
<gene>
    <name evidence="2" type="ORF">B9Q06_08205</name>
</gene>
<feature type="transmembrane region" description="Helical" evidence="1">
    <location>
        <begin position="39"/>
        <end position="58"/>
    </location>
</feature>
<accession>A0A2R6B7Y7</accession>